<dbReference type="EMBL" id="JBHTGR010000057">
    <property type="protein sequence ID" value="MFC7748304.1"/>
    <property type="molecule type" value="Genomic_DNA"/>
</dbReference>
<gene>
    <name evidence="1" type="ORF">ACFQU8_14020</name>
</gene>
<proteinExistence type="predicted"/>
<keyword evidence="2" id="KW-1185">Reference proteome</keyword>
<dbReference type="RefSeq" id="WP_382361618.1">
    <property type="nucleotide sequence ID" value="NZ_JBHTGR010000057.1"/>
</dbReference>
<name>A0ABW2UWR6_9BACI</name>
<evidence type="ECO:0000313" key="2">
    <source>
        <dbReference type="Proteomes" id="UP001596620"/>
    </source>
</evidence>
<protein>
    <recommendedName>
        <fullName evidence="3">Transposase</fullName>
    </recommendedName>
</protein>
<evidence type="ECO:0008006" key="3">
    <source>
        <dbReference type="Google" id="ProtNLM"/>
    </source>
</evidence>
<dbReference type="Proteomes" id="UP001596620">
    <property type="component" value="Unassembled WGS sequence"/>
</dbReference>
<reference evidence="2" key="1">
    <citation type="journal article" date="2019" name="Int. J. Syst. Evol. Microbiol.">
        <title>The Global Catalogue of Microorganisms (GCM) 10K type strain sequencing project: providing services to taxonomists for standard genome sequencing and annotation.</title>
        <authorList>
            <consortium name="The Broad Institute Genomics Platform"/>
            <consortium name="The Broad Institute Genome Sequencing Center for Infectious Disease"/>
            <person name="Wu L."/>
            <person name="Ma J."/>
        </authorList>
    </citation>
    <scope>NUCLEOTIDE SEQUENCE [LARGE SCALE GENOMIC DNA]</scope>
    <source>
        <strain evidence="2">JCM 30234</strain>
    </source>
</reference>
<accession>A0ABW2UWR6</accession>
<organism evidence="1 2">
    <name type="scientific">Lentibacillus kimchii</name>
    <dbReference type="NCBI Taxonomy" id="1542911"/>
    <lineage>
        <taxon>Bacteria</taxon>
        <taxon>Bacillati</taxon>
        <taxon>Bacillota</taxon>
        <taxon>Bacilli</taxon>
        <taxon>Bacillales</taxon>
        <taxon>Bacillaceae</taxon>
        <taxon>Lentibacillus</taxon>
    </lineage>
</organism>
<evidence type="ECO:0000313" key="1">
    <source>
        <dbReference type="EMBL" id="MFC7748304.1"/>
    </source>
</evidence>
<comment type="caution">
    <text evidence="1">The sequence shown here is derived from an EMBL/GenBank/DDBJ whole genome shotgun (WGS) entry which is preliminary data.</text>
</comment>
<sequence length="72" mass="8475">MNVEKVINTLPTDEDNNVVMELYNCFISPEGFIKRFDGNGASLSYEWLYNHKKTTPTWKNQFESWKEQGLID</sequence>